<gene>
    <name evidence="10" type="ORF">RND81_12G125100</name>
</gene>
<dbReference type="GO" id="GO:0016192">
    <property type="term" value="P:vesicle-mediated transport"/>
    <property type="evidence" value="ECO:0007669"/>
    <property type="project" value="InterPro"/>
</dbReference>
<evidence type="ECO:0000256" key="1">
    <source>
        <dbReference type="ARBA" id="ARBA00004370"/>
    </source>
</evidence>
<dbReference type="AlphaFoldDB" id="A0AAW1H9W0"/>
<dbReference type="SUPFAM" id="SSF82093">
    <property type="entry name" value="Heme chaperone CcmE"/>
    <property type="match status" value="1"/>
</dbReference>
<dbReference type="InterPro" id="IPR004329">
    <property type="entry name" value="CcmE"/>
</dbReference>
<evidence type="ECO:0000256" key="7">
    <source>
        <dbReference type="ARBA" id="ARBA00022989"/>
    </source>
</evidence>
<evidence type="ECO:0000256" key="4">
    <source>
        <dbReference type="ARBA" id="ARBA00022692"/>
    </source>
</evidence>
<evidence type="ECO:0000313" key="10">
    <source>
        <dbReference type="EMBL" id="KAK9672792.1"/>
    </source>
</evidence>
<dbReference type="GO" id="GO:0020037">
    <property type="term" value="F:heme binding"/>
    <property type="evidence" value="ECO:0007669"/>
    <property type="project" value="InterPro"/>
</dbReference>
<dbReference type="GO" id="GO:0005886">
    <property type="term" value="C:plasma membrane"/>
    <property type="evidence" value="ECO:0007669"/>
    <property type="project" value="InterPro"/>
</dbReference>
<dbReference type="InterPro" id="IPR036127">
    <property type="entry name" value="CcmE-like_sf"/>
</dbReference>
<evidence type="ECO:0000256" key="9">
    <source>
        <dbReference type="ARBA" id="ARBA00023136"/>
    </source>
</evidence>
<evidence type="ECO:0000256" key="3">
    <source>
        <dbReference type="ARBA" id="ARBA00022617"/>
    </source>
</evidence>
<dbReference type="Pfam" id="PF00995">
    <property type="entry name" value="Sec1"/>
    <property type="match status" value="1"/>
</dbReference>
<dbReference type="InterPro" id="IPR001619">
    <property type="entry name" value="Sec1-like"/>
</dbReference>
<dbReference type="EMBL" id="JBDFQZ010000012">
    <property type="protein sequence ID" value="KAK9672792.1"/>
    <property type="molecule type" value="Genomic_DNA"/>
</dbReference>
<proteinExistence type="inferred from homology"/>
<protein>
    <submittedName>
        <fullName evidence="10">Uncharacterized protein</fullName>
    </submittedName>
</protein>
<dbReference type="GO" id="GO:0017003">
    <property type="term" value="P:protein-heme linkage"/>
    <property type="evidence" value="ECO:0007669"/>
    <property type="project" value="InterPro"/>
</dbReference>
<keyword evidence="5" id="KW-0479">Metal-binding</keyword>
<reference evidence="10" key="1">
    <citation type="submission" date="2024-03" db="EMBL/GenBank/DDBJ databases">
        <title>WGS assembly of Saponaria officinalis var. Norfolk2.</title>
        <authorList>
            <person name="Jenkins J."/>
            <person name="Shu S."/>
            <person name="Grimwood J."/>
            <person name="Barry K."/>
            <person name="Goodstein D."/>
            <person name="Schmutz J."/>
            <person name="Leebens-Mack J."/>
            <person name="Osbourn A."/>
        </authorList>
    </citation>
    <scope>NUCLEOTIDE SEQUENCE [LARGE SCALE GENOMIC DNA]</scope>
    <source>
        <strain evidence="10">JIC</strain>
    </source>
</reference>
<name>A0AAW1H9W0_SAPOF</name>
<dbReference type="Gene3D" id="2.40.50.140">
    <property type="entry name" value="Nucleic acid-binding proteins"/>
    <property type="match status" value="1"/>
</dbReference>
<dbReference type="GO" id="GO:0046872">
    <property type="term" value="F:metal ion binding"/>
    <property type="evidence" value="ECO:0007669"/>
    <property type="project" value="UniProtKB-KW"/>
</dbReference>
<dbReference type="PANTHER" id="PTHR34128">
    <property type="entry name" value="CYTOCHROME C-TYPE BIOGENESIS PROTEIN CCME HOMOLOG, MITOCHONDRIAL"/>
    <property type="match status" value="1"/>
</dbReference>
<organism evidence="10 11">
    <name type="scientific">Saponaria officinalis</name>
    <name type="common">Common soapwort</name>
    <name type="synonym">Lychnis saponaria</name>
    <dbReference type="NCBI Taxonomy" id="3572"/>
    <lineage>
        <taxon>Eukaryota</taxon>
        <taxon>Viridiplantae</taxon>
        <taxon>Streptophyta</taxon>
        <taxon>Embryophyta</taxon>
        <taxon>Tracheophyta</taxon>
        <taxon>Spermatophyta</taxon>
        <taxon>Magnoliopsida</taxon>
        <taxon>eudicotyledons</taxon>
        <taxon>Gunneridae</taxon>
        <taxon>Pentapetalae</taxon>
        <taxon>Caryophyllales</taxon>
        <taxon>Caryophyllaceae</taxon>
        <taxon>Caryophylleae</taxon>
        <taxon>Saponaria</taxon>
    </lineage>
</organism>
<keyword evidence="11" id="KW-1185">Reference proteome</keyword>
<dbReference type="InterPro" id="IPR012340">
    <property type="entry name" value="NA-bd_OB-fold"/>
</dbReference>
<dbReference type="InterPro" id="IPR036045">
    <property type="entry name" value="Sec1-like_sf"/>
</dbReference>
<evidence type="ECO:0000256" key="6">
    <source>
        <dbReference type="ARBA" id="ARBA00022748"/>
    </source>
</evidence>
<dbReference type="Gene3D" id="3.40.50.1910">
    <property type="match status" value="1"/>
</dbReference>
<evidence type="ECO:0000256" key="5">
    <source>
        <dbReference type="ARBA" id="ARBA00022723"/>
    </source>
</evidence>
<comment type="caution">
    <text evidence="10">The sequence shown here is derived from an EMBL/GenBank/DDBJ whole genome shotgun (WGS) entry which is preliminary data.</text>
</comment>
<dbReference type="Pfam" id="PF03100">
    <property type="entry name" value="CcmE"/>
    <property type="match status" value="1"/>
</dbReference>
<dbReference type="InterPro" id="IPR027482">
    <property type="entry name" value="Sec1-like_dom2"/>
</dbReference>
<keyword evidence="3" id="KW-0349">Heme</keyword>
<keyword evidence="8" id="KW-0408">Iron</keyword>
<dbReference type="GO" id="GO:0017004">
    <property type="term" value="P:cytochrome complex assembly"/>
    <property type="evidence" value="ECO:0007669"/>
    <property type="project" value="UniProtKB-KW"/>
</dbReference>
<evidence type="ECO:0000256" key="2">
    <source>
        <dbReference type="ARBA" id="ARBA00009884"/>
    </source>
</evidence>
<dbReference type="Proteomes" id="UP001443914">
    <property type="component" value="Unassembled WGS sequence"/>
</dbReference>
<keyword evidence="9" id="KW-0472">Membrane</keyword>
<comment type="similarity">
    <text evidence="2">Belongs to the STXBP/unc-18/SEC1 family.</text>
</comment>
<sequence>MFQVVPEISTLILLDREVDMVTPMCCQLTYEGLLDEVRGLSHLQPRIILCNHIMIFQLFVVIVQLQLLHVNSGAVVLDGSIMGVQPEGKKVKVPLYSRYQGSLPDLFREGHSVVVEGFVKPLTDEIKTSGVSAKSKEVTTKARSGDCYFSATEVSAKLDEKYMPQGVAAAIEKNKKKLDEDAEAAAEAKKTAVARVCEYEANWPKFCSFHQLYHLCFV</sequence>
<keyword evidence="6" id="KW-0201">Cytochrome c-type biogenesis</keyword>
<keyword evidence="4" id="KW-0812">Transmembrane</keyword>
<keyword evidence="7" id="KW-1133">Transmembrane helix</keyword>
<evidence type="ECO:0000313" key="11">
    <source>
        <dbReference type="Proteomes" id="UP001443914"/>
    </source>
</evidence>
<comment type="subcellular location">
    <subcellularLocation>
        <location evidence="1">Membrane</location>
    </subcellularLocation>
</comment>
<dbReference type="SUPFAM" id="SSF56815">
    <property type="entry name" value="Sec1/munc18-like (SM) proteins"/>
    <property type="match status" value="1"/>
</dbReference>
<evidence type="ECO:0000256" key="8">
    <source>
        <dbReference type="ARBA" id="ARBA00023004"/>
    </source>
</evidence>
<dbReference type="PANTHER" id="PTHR34128:SF2">
    <property type="entry name" value="CYTOCHROME C-TYPE BIOGENESIS PROTEIN CCME HOMOLOG, MITOCHONDRIAL"/>
    <property type="match status" value="1"/>
</dbReference>
<accession>A0AAW1H9W0</accession>